<evidence type="ECO:0000313" key="2">
    <source>
        <dbReference type="Proteomes" id="UP000660047"/>
    </source>
</evidence>
<name>A0AAI9NZ79_9FIRM</name>
<proteinExistence type="predicted"/>
<dbReference type="Proteomes" id="UP000660047">
    <property type="component" value="Unassembled WGS sequence"/>
</dbReference>
<evidence type="ECO:0000313" key="1">
    <source>
        <dbReference type="EMBL" id="GFO94939.1"/>
    </source>
</evidence>
<protein>
    <submittedName>
        <fullName evidence="1">Uncharacterized protein</fullName>
    </submittedName>
</protein>
<gene>
    <name evidence="1" type="ORF">COEU31_19850</name>
</gene>
<accession>A0AAI9NZ79</accession>
<reference evidence="1" key="1">
    <citation type="submission" date="2020-06" db="EMBL/GenBank/DDBJ databases">
        <title>Characterization of fructooligosaccharide metabolism and fructooligosaccharide-degrading enzymes in human commensal butyrate producers.</title>
        <authorList>
            <person name="Tanno H."/>
            <person name="Fujii T."/>
            <person name="Hirano K."/>
            <person name="Maeno S."/>
            <person name="Tonozuka T."/>
            <person name="Sakamoto M."/>
            <person name="Ohkuma M."/>
            <person name="Tochio T."/>
            <person name="Endo A."/>
        </authorList>
    </citation>
    <scope>NUCLEOTIDE SEQUENCE</scope>
    <source>
        <strain evidence="1">JCM 31265</strain>
    </source>
</reference>
<dbReference type="AlphaFoldDB" id="A0AAI9NZ79"/>
<dbReference type="EMBL" id="BLYL01000012">
    <property type="protein sequence ID" value="GFO94939.1"/>
    <property type="molecule type" value="Genomic_DNA"/>
</dbReference>
<comment type="caution">
    <text evidence="1">The sequence shown here is derived from an EMBL/GenBank/DDBJ whole genome shotgun (WGS) entry which is preliminary data.</text>
</comment>
<organism evidence="1 2">
    <name type="scientific">Coprococcus eutactus</name>
    <dbReference type="NCBI Taxonomy" id="33043"/>
    <lineage>
        <taxon>Bacteria</taxon>
        <taxon>Bacillati</taxon>
        <taxon>Bacillota</taxon>
        <taxon>Clostridia</taxon>
        <taxon>Lachnospirales</taxon>
        <taxon>Lachnospiraceae</taxon>
        <taxon>Coprococcus</taxon>
    </lineage>
</organism>
<sequence>MSGSKVRAVLGDILEDLAGDIIKLTGCQNHWGEIELPECLRNIDSQKEKK</sequence>